<dbReference type="Proteomes" id="UP000769766">
    <property type="component" value="Unassembled WGS sequence"/>
</dbReference>
<gene>
    <name evidence="2" type="ORF">HYY20_01930</name>
</gene>
<dbReference type="AlphaFoldDB" id="A0A932FVU2"/>
<feature type="region of interest" description="Disordered" evidence="1">
    <location>
        <begin position="1"/>
        <end position="47"/>
    </location>
</feature>
<comment type="caution">
    <text evidence="2">The sequence shown here is derived from an EMBL/GenBank/DDBJ whole genome shotgun (WGS) entry which is preliminary data.</text>
</comment>
<proteinExistence type="predicted"/>
<evidence type="ECO:0000313" key="2">
    <source>
        <dbReference type="EMBL" id="MBI2875622.1"/>
    </source>
</evidence>
<organism evidence="2 3">
    <name type="scientific">Tectimicrobiota bacterium</name>
    <dbReference type="NCBI Taxonomy" id="2528274"/>
    <lineage>
        <taxon>Bacteria</taxon>
        <taxon>Pseudomonadati</taxon>
        <taxon>Nitrospinota/Tectimicrobiota group</taxon>
        <taxon>Candidatus Tectimicrobiota</taxon>
    </lineage>
</organism>
<name>A0A932FVU2_UNCTE</name>
<dbReference type="EMBL" id="JACPRF010000056">
    <property type="protein sequence ID" value="MBI2875622.1"/>
    <property type="molecule type" value="Genomic_DNA"/>
</dbReference>
<evidence type="ECO:0000256" key="1">
    <source>
        <dbReference type="SAM" id="MobiDB-lite"/>
    </source>
</evidence>
<evidence type="ECO:0000313" key="3">
    <source>
        <dbReference type="Proteomes" id="UP000769766"/>
    </source>
</evidence>
<reference evidence="2" key="1">
    <citation type="submission" date="2020-07" db="EMBL/GenBank/DDBJ databases">
        <title>Huge and variable diversity of episymbiotic CPR bacteria and DPANN archaea in groundwater ecosystems.</title>
        <authorList>
            <person name="He C.Y."/>
            <person name="Keren R."/>
            <person name="Whittaker M."/>
            <person name="Farag I.F."/>
            <person name="Doudna J."/>
            <person name="Cate J.H.D."/>
            <person name="Banfield J.F."/>
        </authorList>
    </citation>
    <scope>NUCLEOTIDE SEQUENCE</scope>
    <source>
        <strain evidence="2">NC_groundwater_672_Ag_B-0.1um_62_36</strain>
    </source>
</reference>
<feature type="compositionally biased region" description="Acidic residues" evidence="1">
    <location>
        <begin position="19"/>
        <end position="47"/>
    </location>
</feature>
<sequence length="205" mass="24669">MIVGGVRSSNHRPRQGPHDEEELEDDLYEDDEDEEDGDLFFDDEDDEFDDELDEELDEGYYEDYYEEDEELDEILEINDQLIEEFEEHLRSRRLNRTAINNHVEYMMLFSDDYLVGLEKGSLDEVSKEEVVDRFLGDYFIRKVCEGKDDLEQMIRSLKTFYGFLAEREDGTAEEIRNAREIINYLGKEERQLYKKWKQWEKGDHN</sequence>
<accession>A0A932FVU2</accession>
<protein>
    <submittedName>
        <fullName evidence="2">Uncharacterized protein</fullName>
    </submittedName>
</protein>